<proteinExistence type="predicted"/>
<accession>A0A0A8XPB0</accession>
<name>A0A0A8XPB0_ARUDO</name>
<sequence length="112" mass="12218">MVRSKIPSRQFKTSINELVLEPIMHHISVARRKNFSLSRVFQTVSPSSSTAGQIPPLPSFSGSPLTLIWVRGLPLYSVVKFLSLGLLVEVWSLLSGRRSSPSCGVLSGANLI</sequence>
<dbReference type="AlphaFoldDB" id="A0A0A8XPB0"/>
<reference evidence="1" key="2">
    <citation type="journal article" date="2015" name="Data Brief">
        <title>Shoot transcriptome of the giant reed, Arundo donax.</title>
        <authorList>
            <person name="Barrero R.A."/>
            <person name="Guerrero F.D."/>
            <person name="Moolhuijzen P."/>
            <person name="Goolsby J.A."/>
            <person name="Tidwell J."/>
            <person name="Bellgard S.E."/>
            <person name="Bellgard M.I."/>
        </authorList>
    </citation>
    <scope>NUCLEOTIDE SEQUENCE</scope>
    <source>
        <tissue evidence="1">Shoot tissue taken approximately 20 cm above the soil surface</tissue>
    </source>
</reference>
<evidence type="ECO:0000313" key="1">
    <source>
        <dbReference type="EMBL" id="JAD15496.1"/>
    </source>
</evidence>
<organism evidence="1">
    <name type="scientific">Arundo donax</name>
    <name type="common">Giant reed</name>
    <name type="synonym">Donax arundinaceus</name>
    <dbReference type="NCBI Taxonomy" id="35708"/>
    <lineage>
        <taxon>Eukaryota</taxon>
        <taxon>Viridiplantae</taxon>
        <taxon>Streptophyta</taxon>
        <taxon>Embryophyta</taxon>
        <taxon>Tracheophyta</taxon>
        <taxon>Spermatophyta</taxon>
        <taxon>Magnoliopsida</taxon>
        <taxon>Liliopsida</taxon>
        <taxon>Poales</taxon>
        <taxon>Poaceae</taxon>
        <taxon>PACMAD clade</taxon>
        <taxon>Arundinoideae</taxon>
        <taxon>Arundineae</taxon>
        <taxon>Arundo</taxon>
    </lineage>
</organism>
<protein>
    <submittedName>
        <fullName evidence="1">Uncharacterized protein</fullName>
    </submittedName>
</protein>
<dbReference type="EMBL" id="GBRH01282399">
    <property type="protein sequence ID" value="JAD15496.1"/>
    <property type="molecule type" value="Transcribed_RNA"/>
</dbReference>
<reference evidence="1" key="1">
    <citation type="submission" date="2014-09" db="EMBL/GenBank/DDBJ databases">
        <authorList>
            <person name="Magalhaes I.L.F."/>
            <person name="Oliveira U."/>
            <person name="Santos F.R."/>
            <person name="Vidigal T.H.D.A."/>
            <person name="Brescovit A.D."/>
            <person name="Santos A.J."/>
        </authorList>
    </citation>
    <scope>NUCLEOTIDE SEQUENCE</scope>
    <source>
        <tissue evidence="1">Shoot tissue taken approximately 20 cm above the soil surface</tissue>
    </source>
</reference>